<reference evidence="1" key="1">
    <citation type="submission" date="2022-09" db="EMBL/GenBank/DDBJ databases">
        <title>Actin cytoskeleton and complex cell architecture in an #Asgard archaeon.</title>
        <authorList>
            <person name="Ponce Toledo R.I."/>
            <person name="Schleper C."/>
            <person name="Rodrigues Oliveira T."/>
            <person name="Wollweber F."/>
            <person name="Xu J."/>
            <person name="Rittmann S."/>
            <person name="Klingl A."/>
            <person name="Pilhofer M."/>
        </authorList>
    </citation>
    <scope>NUCLEOTIDE SEQUENCE</scope>
    <source>
        <strain evidence="1">B-35</strain>
    </source>
</reference>
<accession>A0ABY6HRD8</accession>
<evidence type="ECO:0000313" key="1">
    <source>
        <dbReference type="EMBL" id="UYP46080.1"/>
    </source>
</evidence>
<organism evidence="1 2">
    <name type="scientific">Candidatus Lokiarchaeum ossiferum</name>
    <dbReference type="NCBI Taxonomy" id="2951803"/>
    <lineage>
        <taxon>Archaea</taxon>
        <taxon>Promethearchaeati</taxon>
        <taxon>Promethearchaeota</taxon>
        <taxon>Promethearchaeia</taxon>
        <taxon>Promethearchaeales</taxon>
        <taxon>Promethearchaeaceae</taxon>
        <taxon>Candidatus Lokiarchaeum</taxon>
    </lineage>
</organism>
<sequence length="341" mass="39875">MNFLTFKIIIGDDPGAKTFKKLARWWNSIRQLDENDPSPEHFWMFYQLGDFDQQTHIIKWEIWSTWRLKQNFDDFNKGIYIGATCGLFFYYPDIPASYAQLKKTMNVFFEKRKTKIAPFFIVALSDLGHNDIPTEQQLFIESNGGKILPLATEVLDKDMRPLLNKLFKIFLQELDPERCRQIDIQKNYWALSLEELQKILYEDKNGIKIRPRHTPPLASPIASYPKTEEQSIEVPRAKPGFEARKLTEADLTEEERKHIAISPDGDIVLLEKDISQDKIVEMVSKGYQLPAWIVVPRHCPKCLNQNQAMIREVIDRDNVLMQYPTIYGKKYICGNCGNDWH</sequence>
<protein>
    <submittedName>
        <fullName evidence="1">Uncharacterized protein</fullName>
    </submittedName>
</protein>
<gene>
    <name evidence="1" type="ORF">NEF87_002365</name>
</gene>
<evidence type="ECO:0000313" key="2">
    <source>
        <dbReference type="Proteomes" id="UP001208689"/>
    </source>
</evidence>
<dbReference type="EMBL" id="CP104013">
    <property type="protein sequence ID" value="UYP46080.1"/>
    <property type="molecule type" value="Genomic_DNA"/>
</dbReference>
<name>A0ABY6HRD8_9ARCH</name>
<keyword evidence="2" id="KW-1185">Reference proteome</keyword>
<proteinExistence type="predicted"/>
<dbReference type="Proteomes" id="UP001208689">
    <property type="component" value="Chromosome"/>
</dbReference>